<accession>A0A1E7FR55</accession>
<reference evidence="3 4" key="1">
    <citation type="submission" date="2016-09" db="EMBL/GenBank/DDBJ databases">
        <title>Extensive genetic diversity and differential bi-allelic expression allows diatom success in the polar Southern Ocean.</title>
        <authorList>
            <consortium name="DOE Joint Genome Institute"/>
            <person name="Mock T."/>
            <person name="Otillar R.P."/>
            <person name="Strauss J."/>
            <person name="Dupont C."/>
            <person name="Frickenhaus S."/>
            <person name="Maumus F."/>
            <person name="Mcmullan M."/>
            <person name="Sanges R."/>
            <person name="Schmutz J."/>
            <person name="Toseland A."/>
            <person name="Valas R."/>
            <person name="Veluchamy A."/>
            <person name="Ward B.J."/>
            <person name="Allen A."/>
            <person name="Barry K."/>
            <person name="Falciatore A."/>
            <person name="Ferrante M."/>
            <person name="Fortunato A.E."/>
            <person name="Gloeckner G."/>
            <person name="Gruber A."/>
            <person name="Hipkin R."/>
            <person name="Janech M."/>
            <person name="Kroth P."/>
            <person name="Leese F."/>
            <person name="Lindquist E."/>
            <person name="Lyon B.R."/>
            <person name="Martin J."/>
            <person name="Mayer C."/>
            <person name="Parker M."/>
            <person name="Quesneville H."/>
            <person name="Raymond J."/>
            <person name="Uhlig C."/>
            <person name="Valentin K.U."/>
            <person name="Worden A.Z."/>
            <person name="Armbrust E.V."/>
            <person name="Bowler C."/>
            <person name="Green B."/>
            <person name="Moulton V."/>
            <person name="Van Oosterhout C."/>
            <person name="Grigoriev I."/>
        </authorList>
    </citation>
    <scope>NUCLEOTIDE SEQUENCE [LARGE SCALE GENOMIC DNA]</scope>
    <source>
        <strain evidence="3 4">CCMP1102</strain>
    </source>
</reference>
<keyword evidence="4" id="KW-1185">Reference proteome</keyword>
<organism evidence="3 4">
    <name type="scientific">Fragilariopsis cylindrus CCMP1102</name>
    <dbReference type="NCBI Taxonomy" id="635003"/>
    <lineage>
        <taxon>Eukaryota</taxon>
        <taxon>Sar</taxon>
        <taxon>Stramenopiles</taxon>
        <taxon>Ochrophyta</taxon>
        <taxon>Bacillariophyta</taxon>
        <taxon>Bacillariophyceae</taxon>
        <taxon>Bacillariophycidae</taxon>
        <taxon>Bacillariales</taxon>
        <taxon>Bacillariaceae</taxon>
        <taxon>Fragilariopsis</taxon>
    </lineage>
</organism>
<feature type="region of interest" description="Disordered" evidence="1">
    <location>
        <begin position="255"/>
        <end position="292"/>
    </location>
</feature>
<dbReference type="InterPro" id="IPR016181">
    <property type="entry name" value="Acyl_CoA_acyltransferase"/>
</dbReference>
<dbReference type="GO" id="GO:0061733">
    <property type="term" value="F:protein-lysine-acetyltransferase activity"/>
    <property type="evidence" value="ECO:0007669"/>
    <property type="project" value="TreeGrafter"/>
</dbReference>
<dbReference type="GO" id="GO:0007064">
    <property type="term" value="P:mitotic sister chromatid cohesion"/>
    <property type="evidence" value="ECO:0007669"/>
    <property type="project" value="TreeGrafter"/>
</dbReference>
<dbReference type="Proteomes" id="UP000095751">
    <property type="component" value="Unassembled WGS sequence"/>
</dbReference>
<dbReference type="GO" id="GO:0005634">
    <property type="term" value="C:nucleus"/>
    <property type="evidence" value="ECO:0007669"/>
    <property type="project" value="TreeGrafter"/>
</dbReference>
<dbReference type="PANTHER" id="PTHR45884:SF2">
    <property type="entry name" value="N-ACETYLTRANSFERASE ECO"/>
    <property type="match status" value="1"/>
</dbReference>
<evidence type="ECO:0000256" key="1">
    <source>
        <dbReference type="SAM" id="MobiDB-lite"/>
    </source>
</evidence>
<dbReference type="GO" id="GO:0000785">
    <property type="term" value="C:chromatin"/>
    <property type="evidence" value="ECO:0007669"/>
    <property type="project" value="TreeGrafter"/>
</dbReference>
<name>A0A1E7FR55_9STRA</name>
<feature type="compositionally biased region" description="Basic and acidic residues" evidence="1">
    <location>
        <begin position="264"/>
        <end position="288"/>
    </location>
</feature>
<dbReference type="KEGG" id="fcy:FRACYDRAFT_267713"/>
<dbReference type="InterPro" id="IPR028009">
    <property type="entry name" value="ESCO_Acetyltransf_dom"/>
</dbReference>
<evidence type="ECO:0000313" key="3">
    <source>
        <dbReference type="EMBL" id="OEU20651.1"/>
    </source>
</evidence>
<dbReference type="PANTHER" id="PTHR45884">
    <property type="entry name" value="N-ACETYLTRANSFERASE ECO"/>
    <property type="match status" value="1"/>
</dbReference>
<dbReference type="Pfam" id="PF13880">
    <property type="entry name" value="Acetyltransf_13"/>
    <property type="match status" value="1"/>
</dbReference>
<dbReference type="InParanoid" id="A0A1E7FR55"/>
<dbReference type="EMBL" id="KV784354">
    <property type="protein sequence ID" value="OEU20651.1"/>
    <property type="molecule type" value="Genomic_DNA"/>
</dbReference>
<dbReference type="AlphaFoldDB" id="A0A1E7FR55"/>
<gene>
    <name evidence="3" type="ORF">FRACYDRAFT_267713</name>
</gene>
<protein>
    <recommendedName>
        <fullName evidence="2">N-acetyltransferase ESCO acetyl-transferase domain-containing protein</fullName>
    </recommendedName>
</protein>
<dbReference type="CDD" id="cd04301">
    <property type="entry name" value="NAT_SF"/>
    <property type="match status" value="1"/>
</dbReference>
<evidence type="ECO:0000259" key="2">
    <source>
        <dbReference type="Pfam" id="PF13880"/>
    </source>
</evidence>
<sequence length="299" mass="33674">MLYMPGIVEDENQHKKLCQAYTQGIPCVRGNIKGGRHVVVVGNNNNNNNNKGRTVQQQQYAPKNGDIGSDYDSATIVLWRPPTCSSSGNNANKKNYKNDKKQDHNICTTTTNVVHNKHIPSQWPLLAQMISKDLGTHEQSTFDHINNNTVFKHNQNGGGPNRILGAVTVQFLSEAYRMISHQERSLTPERARLGIGLLWTHPVARHKGIATRLVHAARDHSIFGMRIARSDIAFSSPTQAGYDFALHYYNDIKNCNDNSSSNKSNDEKGYNNKGKNNDEQQQQKENVSRTRPLVYEMHL</sequence>
<dbReference type="OrthoDB" id="428854at2759"/>
<proteinExistence type="predicted"/>
<feature type="domain" description="N-acetyltransferase ESCO acetyl-transferase" evidence="2">
    <location>
        <begin position="190"/>
        <end position="250"/>
    </location>
</feature>
<dbReference type="SUPFAM" id="SSF55729">
    <property type="entry name" value="Acyl-CoA N-acyltransferases (Nat)"/>
    <property type="match status" value="1"/>
</dbReference>
<evidence type="ECO:0000313" key="4">
    <source>
        <dbReference type="Proteomes" id="UP000095751"/>
    </source>
</evidence>